<dbReference type="InterPro" id="IPR029063">
    <property type="entry name" value="SAM-dependent_MTases_sf"/>
</dbReference>
<name>A0A8J4FMU3_9CHLO</name>
<dbReference type="PANTHER" id="PTHR14614">
    <property type="entry name" value="HEPATOCELLULAR CARCINOMA-ASSOCIATED ANTIGEN"/>
    <property type="match status" value="1"/>
</dbReference>
<dbReference type="EMBL" id="BNCQ01000014">
    <property type="protein sequence ID" value="GIM03593.1"/>
    <property type="molecule type" value="Genomic_DNA"/>
</dbReference>
<dbReference type="EMBL" id="BNCP01000025">
    <property type="protein sequence ID" value="GIL82766.1"/>
    <property type="molecule type" value="Genomic_DNA"/>
</dbReference>
<gene>
    <name evidence="2" type="ORF">Vretifemale_11701</name>
    <name evidence="3" type="ORF">Vretimale_8325</name>
</gene>
<accession>A0A8J4FMU3</accession>
<dbReference type="Proteomes" id="UP000722791">
    <property type="component" value="Unassembled WGS sequence"/>
</dbReference>
<sequence length="385" mass="39616">MALVAYRVSGPAADQRAAERLIQFPLGITLRLTQWPAHSDTAGPHQRPLGHSDDCRASAAATPAASLKGSAGGSPASPQPQQQQRPQQQVSAGPQLSSLANVGLVVWQAGFLLADFLLREAPECMLRRRGGGWANGGGWRSLTAIDLGTGSGVVGIALALAGAKVYLTDLPHVVPLAAANVAANCDPRVHRAFVCPYRWGDDPAALDDGNAGVSGGGGGPAGVAAAAWAPASASASLMGVAPDIITAADVLYHADLLGPLMTALRRLSVAHTVSYVSYRVRQGNEVAAFLALAESAGFAAEEVPRAALHEEYRCHGRDRCISRGGSGLSVGLADGVGGADSEDGDDNDTGYGRLGLDVECGGASTKRWALGTYGILRLCRRDDTT</sequence>
<dbReference type="Gene3D" id="3.40.50.150">
    <property type="entry name" value="Vaccinia Virus protein VP39"/>
    <property type="match status" value="1"/>
</dbReference>
<feature type="compositionally biased region" description="Low complexity" evidence="1">
    <location>
        <begin position="57"/>
        <end position="93"/>
    </location>
</feature>
<feature type="region of interest" description="Disordered" evidence="1">
    <location>
        <begin position="37"/>
        <end position="93"/>
    </location>
</feature>
<dbReference type="Proteomes" id="UP000747110">
    <property type="component" value="Unassembled WGS sequence"/>
</dbReference>
<organism evidence="2 4">
    <name type="scientific">Volvox reticuliferus</name>
    <dbReference type="NCBI Taxonomy" id="1737510"/>
    <lineage>
        <taxon>Eukaryota</taxon>
        <taxon>Viridiplantae</taxon>
        <taxon>Chlorophyta</taxon>
        <taxon>core chlorophytes</taxon>
        <taxon>Chlorophyceae</taxon>
        <taxon>CS clade</taxon>
        <taxon>Chlamydomonadales</taxon>
        <taxon>Volvocaceae</taxon>
        <taxon>Volvox</taxon>
    </lineage>
</organism>
<dbReference type="SUPFAM" id="SSF53335">
    <property type="entry name" value="S-adenosyl-L-methionine-dependent methyltransferases"/>
    <property type="match status" value="1"/>
</dbReference>
<dbReference type="Pfam" id="PF10294">
    <property type="entry name" value="Methyltransf_16"/>
    <property type="match status" value="1"/>
</dbReference>
<keyword evidence="4" id="KW-1185">Reference proteome</keyword>
<reference evidence="2" key="1">
    <citation type="journal article" date="2021" name="Proc. Natl. Acad. Sci. U.S.A.">
        <title>Three genomes in the algal genus Volvox reveal the fate of a haploid sex-determining region after a transition to homothallism.</title>
        <authorList>
            <person name="Yamamoto K."/>
            <person name="Hamaji T."/>
            <person name="Kawai-Toyooka H."/>
            <person name="Matsuzaki R."/>
            <person name="Takahashi F."/>
            <person name="Nishimura Y."/>
            <person name="Kawachi M."/>
            <person name="Noguchi H."/>
            <person name="Minakuchi Y."/>
            <person name="Umen J.G."/>
            <person name="Toyoda A."/>
            <person name="Nozaki H."/>
        </authorList>
    </citation>
    <scope>NUCLEOTIDE SEQUENCE</scope>
    <source>
        <strain evidence="3">NIES-3785</strain>
        <strain evidence="2">NIES-3786</strain>
    </source>
</reference>
<dbReference type="OrthoDB" id="46564at2759"/>
<protein>
    <submittedName>
        <fullName evidence="2">Uncharacterized protein</fullName>
    </submittedName>
</protein>
<dbReference type="PANTHER" id="PTHR14614:SF132">
    <property type="entry name" value="PROTEIN-LYSINE METHYLTRANSFERASE C42C1.13"/>
    <property type="match status" value="1"/>
</dbReference>
<comment type="caution">
    <text evidence="2">The sequence shown here is derived from an EMBL/GenBank/DDBJ whole genome shotgun (WGS) entry which is preliminary data.</text>
</comment>
<dbReference type="InterPro" id="IPR019410">
    <property type="entry name" value="Methyltransf_16"/>
</dbReference>
<evidence type="ECO:0000256" key="1">
    <source>
        <dbReference type="SAM" id="MobiDB-lite"/>
    </source>
</evidence>
<evidence type="ECO:0000313" key="2">
    <source>
        <dbReference type="EMBL" id="GIL82766.1"/>
    </source>
</evidence>
<dbReference type="AlphaFoldDB" id="A0A8J4FMU3"/>
<evidence type="ECO:0000313" key="3">
    <source>
        <dbReference type="EMBL" id="GIM03593.1"/>
    </source>
</evidence>
<proteinExistence type="predicted"/>
<evidence type="ECO:0000313" key="4">
    <source>
        <dbReference type="Proteomes" id="UP000747110"/>
    </source>
</evidence>